<sequence length="59" mass="6918">LPNFIGHYFPMQDDPDCHAFYCALMFMLLKPWQDLGTDLKGSHKTWEHALNMLCLEHVP</sequence>
<protein>
    <submittedName>
        <fullName evidence="1">Uncharacterized protein</fullName>
    </submittedName>
</protein>
<organism evidence="1 2">
    <name type="scientific">Pisolithus tinctorius Marx 270</name>
    <dbReference type="NCBI Taxonomy" id="870435"/>
    <lineage>
        <taxon>Eukaryota</taxon>
        <taxon>Fungi</taxon>
        <taxon>Dikarya</taxon>
        <taxon>Basidiomycota</taxon>
        <taxon>Agaricomycotina</taxon>
        <taxon>Agaricomycetes</taxon>
        <taxon>Agaricomycetidae</taxon>
        <taxon>Boletales</taxon>
        <taxon>Sclerodermatineae</taxon>
        <taxon>Pisolithaceae</taxon>
        <taxon>Pisolithus</taxon>
    </lineage>
</organism>
<dbReference type="AlphaFoldDB" id="A0A0C3PAD2"/>
<dbReference type="InParanoid" id="A0A0C3PAD2"/>
<reference evidence="2" key="2">
    <citation type="submission" date="2015-01" db="EMBL/GenBank/DDBJ databases">
        <title>Evolutionary Origins and Diversification of the Mycorrhizal Mutualists.</title>
        <authorList>
            <consortium name="DOE Joint Genome Institute"/>
            <consortium name="Mycorrhizal Genomics Consortium"/>
            <person name="Kohler A."/>
            <person name="Kuo A."/>
            <person name="Nagy L.G."/>
            <person name="Floudas D."/>
            <person name="Copeland A."/>
            <person name="Barry K.W."/>
            <person name="Cichocki N."/>
            <person name="Veneault-Fourrey C."/>
            <person name="LaButti K."/>
            <person name="Lindquist E.A."/>
            <person name="Lipzen A."/>
            <person name="Lundell T."/>
            <person name="Morin E."/>
            <person name="Murat C."/>
            <person name="Riley R."/>
            <person name="Ohm R."/>
            <person name="Sun H."/>
            <person name="Tunlid A."/>
            <person name="Henrissat B."/>
            <person name="Grigoriev I.V."/>
            <person name="Hibbett D.S."/>
            <person name="Martin F."/>
        </authorList>
    </citation>
    <scope>NUCLEOTIDE SEQUENCE [LARGE SCALE GENOMIC DNA]</scope>
    <source>
        <strain evidence="2">Marx 270</strain>
    </source>
</reference>
<accession>A0A0C3PAD2</accession>
<keyword evidence="2" id="KW-1185">Reference proteome</keyword>
<feature type="non-terminal residue" evidence="1">
    <location>
        <position position="59"/>
    </location>
</feature>
<evidence type="ECO:0000313" key="1">
    <source>
        <dbReference type="EMBL" id="KIO04549.1"/>
    </source>
</evidence>
<dbReference type="Proteomes" id="UP000054217">
    <property type="component" value="Unassembled WGS sequence"/>
</dbReference>
<evidence type="ECO:0000313" key="2">
    <source>
        <dbReference type="Proteomes" id="UP000054217"/>
    </source>
</evidence>
<dbReference type="OrthoDB" id="3050185at2759"/>
<name>A0A0C3PAD2_PISTI</name>
<proteinExistence type="predicted"/>
<gene>
    <name evidence="1" type="ORF">M404DRAFT_79594</name>
</gene>
<reference evidence="1 2" key="1">
    <citation type="submission" date="2014-04" db="EMBL/GenBank/DDBJ databases">
        <authorList>
            <consortium name="DOE Joint Genome Institute"/>
            <person name="Kuo A."/>
            <person name="Kohler A."/>
            <person name="Costa M.D."/>
            <person name="Nagy L.G."/>
            <person name="Floudas D."/>
            <person name="Copeland A."/>
            <person name="Barry K.W."/>
            <person name="Cichocki N."/>
            <person name="Veneault-Fourrey C."/>
            <person name="LaButti K."/>
            <person name="Lindquist E.A."/>
            <person name="Lipzen A."/>
            <person name="Lundell T."/>
            <person name="Morin E."/>
            <person name="Murat C."/>
            <person name="Sun H."/>
            <person name="Tunlid A."/>
            <person name="Henrissat B."/>
            <person name="Grigoriev I.V."/>
            <person name="Hibbett D.S."/>
            <person name="Martin F."/>
            <person name="Nordberg H.P."/>
            <person name="Cantor M.N."/>
            <person name="Hua S.X."/>
        </authorList>
    </citation>
    <scope>NUCLEOTIDE SEQUENCE [LARGE SCALE GENOMIC DNA]</scope>
    <source>
        <strain evidence="1 2">Marx 270</strain>
    </source>
</reference>
<dbReference type="EMBL" id="KN831970">
    <property type="protein sequence ID" value="KIO04549.1"/>
    <property type="molecule type" value="Genomic_DNA"/>
</dbReference>
<dbReference type="HOGENOM" id="CLU_2967415_0_0_1"/>
<dbReference type="STRING" id="870435.A0A0C3PAD2"/>
<feature type="non-terminal residue" evidence="1">
    <location>
        <position position="1"/>
    </location>
</feature>